<dbReference type="EMBL" id="JBAFSM010000017">
    <property type="protein sequence ID" value="MEG3437621.1"/>
    <property type="molecule type" value="Genomic_DNA"/>
</dbReference>
<reference evidence="2 3" key="1">
    <citation type="submission" date="2024-01" db="EMBL/GenBank/DDBJ databases">
        <title>Genomic insights into the taxonomy and metabolism of the cyanobacterium Pannus brasiliensis CCIBt3594.</title>
        <authorList>
            <person name="Machado M."/>
            <person name="Botero N.B."/>
            <person name="Andreote A.P.D."/>
            <person name="Feitosa A.M.T."/>
            <person name="Popin R."/>
            <person name="Sivonen K."/>
            <person name="Fiore M.F."/>
        </authorList>
    </citation>
    <scope>NUCLEOTIDE SEQUENCE [LARGE SCALE GENOMIC DNA]</scope>
    <source>
        <strain evidence="2 3">CCIBt3594</strain>
    </source>
</reference>
<sequence>MLDVVLKFFKDELNTYLLARTSSDLVKVEMRKLVDDSGKLPSDSNDSILASIVNIEEDRVFKSQLPEHLYTNGKHIVLEPELKLNLYVMFAANFGQYDRALKYLSHVLTYFQARSSFTSDEYPALDPRVEKLTTELQSLTYEQLNQIWAFIGGKYLPSVIYKIRVVALQDEAPKIVRPAIEEIATNLHAL</sequence>
<name>A0AAW9QS16_9CHRO</name>
<protein>
    <submittedName>
        <fullName evidence="2">DUF4255 domain-containing protein</fullName>
    </submittedName>
</protein>
<dbReference type="RefSeq" id="WP_332865100.1">
    <property type="nucleotide sequence ID" value="NZ_JBAFSM010000017.1"/>
</dbReference>
<dbReference type="AlphaFoldDB" id="A0AAW9QS16"/>
<dbReference type="Proteomes" id="UP001328733">
    <property type="component" value="Unassembled WGS sequence"/>
</dbReference>
<keyword evidence="3" id="KW-1185">Reference proteome</keyword>
<evidence type="ECO:0000313" key="2">
    <source>
        <dbReference type="EMBL" id="MEG3437621.1"/>
    </source>
</evidence>
<evidence type="ECO:0000313" key="3">
    <source>
        <dbReference type="Proteomes" id="UP001328733"/>
    </source>
</evidence>
<dbReference type="Pfam" id="PF14065">
    <property type="entry name" value="Pvc16_N"/>
    <property type="match status" value="1"/>
</dbReference>
<comment type="caution">
    <text evidence="2">The sequence shown here is derived from an EMBL/GenBank/DDBJ whole genome shotgun (WGS) entry which is preliminary data.</text>
</comment>
<feature type="domain" description="Pvc16 N-terminal" evidence="1">
    <location>
        <begin position="9"/>
        <end position="181"/>
    </location>
</feature>
<organism evidence="2 3">
    <name type="scientific">Pannus brasiliensis CCIBt3594</name>
    <dbReference type="NCBI Taxonomy" id="1427578"/>
    <lineage>
        <taxon>Bacteria</taxon>
        <taxon>Bacillati</taxon>
        <taxon>Cyanobacteriota</taxon>
        <taxon>Cyanophyceae</taxon>
        <taxon>Oscillatoriophycideae</taxon>
        <taxon>Chroococcales</taxon>
        <taxon>Microcystaceae</taxon>
        <taxon>Pannus</taxon>
    </lineage>
</organism>
<accession>A0AAW9QS16</accession>
<dbReference type="InterPro" id="IPR025351">
    <property type="entry name" value="Pvc16_N"/>
</dbReference>
<evidence type="ECO:0000259" key="1">
    <source>
        <dbReference type="Pfam" id="PF14065"/>
    </source>
</evidence>
<proteinExistence type="predicted"/>
<gene>
    <name evidence="2" type="ORF">V0288_10870</name>
</gene>